<dbReference type="InterPro" id="IPR004358">
    <property type="entry name" value="Sig_transdc_His_kin-like_C"/>
</dbReference>
<dbReference type="PROSITE" id="PS50885">
    <property type="entry name" value="HAMP"/>
    <property type="match status" value="1"/>
</dbReference>
<dbReference type="Gene3D" id="1.10.287.130">
    <property type="match status" value="1"/>
</dbReference>
<accession>A0A1X7H9S3</accession>
<evidence type="ECO:0000256" key="11">
    <source>
        <dbReference type="ARBA" id="ARBA00022989"/>
    </source>
</evidence>
<evidence type="ECO:0000256" key="2">
    <source>
        <dbReference type="ARBA" id="ARBA00004651"/>
    </source>
</evidence>
<feature type="transmembrane region" description="Helical" evidence="14">
    <location>
        <begin position="146"/>
        <end position="166"/>
    </location>
</feature>
<dbReference type="Gene3D" id="3.30.565.10">
    <property type="entry name" value="Histidine kinase-like ATPase, C-terminal domain"/>
    <property type="match status" value="1"/>
</dbReference>
<dbReference type="EC" id="2.7.13.3" evidence="3"/>
<evidence type="ECO:0000256" key="6">
    <source>
        <dbReference type="ARBA" id="ARBA00022679"/>
    </source>
</evidence>
<evidence type="ECO:0000256" key="4">
    <source>
        <dbReference type="ARBA" id="ARBA00022475"/>
    </source>
</evidence>
<dbReference type="Gene3D" id="6.10.340.10">
    <property type="match status" value="1"/>
</dbReference>
<feature type="domain" description="Histidine kinase" evidence="15">
    <location>
        <begin position="227"/>
        <end position="440"/>
    </location>
</feature>
<protein>
    <recommendedName>
        <fullName evidence="3">histidine kinase</fullName>
        <ecNumber evidence="3">2.7.13.3</ecNumber>
    </recommendedName>
</protein>
<evidence type="ECO:0000256" key="1">
    <source>
        <dbReference type="ARBA" id="ARBA00000085"/>
    </source>
</evidence>
<keyword evidence="7 14" id="KW-0812">Transmembrane</keyword>
<keyword evidence="8" id="KW-0547">Nucleotide-binding</keyword>
<evidence type="ECO:0000256" key="10">
    <source>
        <dbReference type="ARBA" id="ARBA00022840"/>
    </source>
</evidence>
<name>A0A1X7H9S3_9BACL</name>
<evidence type="ECO:0000256" key="12">
    <source>
        <dbReference type="ARBA" id="ARBA00023012"/>
    </source>
</evidence>
<comment type="catalytic activity">
    <reaction evidence="1">
        <text>ATP + protein L-histidine = ADP + protein N-phospho-L-histidine.</text>
        <dbReference type="EC" id="2.7.13.3"/>
    </reaction>
</comment>
<keyword evidence="11 14" id="KW-1133">Transmembrane helix</keyword>
<dbReference type="PROSITE" id="PS50109">
    <property type="entry name" value="HIS_KIN"/>
    <property type="match status" value="1"/>
</dbReference>
<dbReference type="InterPro" id="IPR003660">
    <property type="entry name" value="HAMP_dom"/>
</dbReference>
<feature type="domain" description="HAMP" evidence="16">
    <location>
        <begin position="167"/>
        <end position="219"/>
    </location>
</feature>
<dbReference type="InterPro" id="IPR003594">
    <property type="entry name" value="HATPase_dom"/>
</dbReference>
<dbReference type="GO" id="GO:0005886">
    <property type="term" value="C:plasma membrane"/>
    <property type="evidence" value="ECO:0007669"/>
    <property type="project" value="UniProtKB-SubCell"/>
</dbReference>
<dbReference type="AlphaFoldDB" id="A0A1X7H9S3"/>
<dbReference type="EMBL" id="LT840184">
    <property type="protein sequence ID" value="SMF82254.1"/>
    <property type="molecule type" value="Genomic_DNA"/>
</dbReference>
<dbReference type="PANTHER" id="PTHR45528">
    <property type="entry name" value="SENSOR HISTIDINE KINASE CPXA"/>
    <property type="match status" value="1"/>
</dbReference>
<keyword evidence="6" id="KW-0808">Transferase</keyword>
<keyword evidence="9 17" id="KW-0418">Kinase</keyword>
<evidence type="ECO:0000313" key="18">
    <source>
        <dbReference type="Proteomes" id="UP000192940"/>
    </source>
</evidence>
<keyword evidence="18" id="KW-1185">Reference proteome</keyword>
<keyword evidence="5" id="KW-0597">Phosphoprotein</keyword>
<dbReference type="GO" id="GO:0005524">
    <property type="term" value="F:ATP binding"/>
    <property type="evidence" value="ECO:0007669"/>
    <property type="project" value="UniProtKB-KW"/>
</dbReference>
<feature type="transmembrane region" description="Helical" evidence="14">
    <location>
        <begin position="12"/>
        <end position="37"/>
    </location>
</feature>
<dbReference type="GO" id="GO:0000155">
    <property type="term" value="F:phosphorelay sensor kinase activity"/>
    <property type="evidence" value="ECO:0007669"/>
    <property type="project" value="InterPro"/>
</dbReference>
<dbReference type="STRING" id="1313296.SAMN05661091_2142"/>
<organism evidence="17 18">
    <name type="scientific">Paenibacillus uliginis N3/975</name>
    <dbReference type="NCBI Taxonomy" id="1313296"/>
    <lineage>
        <taxon>Bacteria</taxon>
        <taxon>Bacillati</taxon>
        <taxon>Bacillota</taxon>
        <taxon>Bacilli</taxon>
        <taxon>Bacillales</taxon>
        <taxon>Paenibacillaceae</taxon>
        <taxon>Paenibacillus</taxon>
    </lineage>
</organism>
<dbReference type="InterPro" id="IPR036097">
    <property type="entry name" value="HisK_dim/P_sf"/>
</dbReference>
<gene>
    <name evidence="17" type="ORF">SAMN05661091_2142</name>
</gene>
<dbReference type="FunFam" id="1.10.287.130:FF:000001">
    <property type="entry name" value="Two-component sensor histidine kinase"/>
    <property type="match status" value="1"/>
</dbReference>
<dbReference type="Pfam" id="PF00672">
    <property type="entry name" value="HAMP"/>
    <property type="match status" value="1"/>
</dbReference>
<proteinExistence type="predicted"/>
<dbReference type="InterPro" id="IPR005467">
    <property type="entry name" value="His_kinase_dom"/>
</dbReference>
<evidence type="ECO:0000256" key="13">
    <source>
        <dbReference type="ARBA" id="ARBA00023136"/>
    </source>
</evidence>
<dbReference type="InterPro" id="IPR050398">
    <property type="entry name" value="HssS/ArlS-like"/>
</dbReference>
<dbReference type="PANTHER" id="PTHR45528:SF1">
    <property type="entry name" value="SENSOR HISTIDINE KINASE CPXA"/>
    <property type="match status" value="1"/>
</dbReference>
<evidence type="ECO:0000256" key="9">
    <source>
        <dbReference type="ARBA" id="ARBA00022777"/>
    </source>
</evidence>
<dbReference type="InterPro" id="IPR003661">
    <property type="entry name" value="HisK_dim/P_dom"/>
</dbReference>
<keyword evidence="13 14" id="KW-0472">Membrane</keyword>
<reference evidence="17 18" key="1">
    <citation type="submission" date="2017-04" db="EMBL/GenBank/DDBJ databases">
        <authorList>
            <person name="Afonso C.L."/>
            <person name="Miller P.J."/>
            <person name="Scott M.A."/>
            <person name="Spackman E."/>
            <person name="Goraichik I."/>
            <person name="Dimitrov K.M."/>
            <person name="Suarez D.L."/>
            <person name="Swayne D.E."/>
        </authorList>
    </citation>
    <scope>NUCLEOTIDE SEQUENCE [LARGE SCALE GENOMIC DNA]</scope>
    <source>
        <strain evidence="17 18">N3/975</strain>
    </source>
</reference>
<evidence type="ECO:0000256" key="5">
    <source>
        <dbReference type="ARBA" id="ARBA00022553"/>
    </source>
</evidence>
<dbReference type="Pfam" id="PF00512">
    <property type="entry name" value="HisKA"/>
    <property type="match status" value="1"/>
</dbReference>
<dbReference type="SMART" id="SM00388">
    <property type="entry name" value="HisKA"/>
    <property type="match status" value="1"/>
</dbReference>
<dbReference type="PROSITE" id="PS51257">
    <property type="entry name" value="PROKAR_LIPOPROTEIN"/>
    <property type="match status" value="1"/>
</dbReference>
<dbReference type="SUPFAM" id="SSF47384">
    <property type="entry name" value="Homodimeric domain of signal transducing histidine kinase"/>
    <property type="match status" value="1"/>
</dbReference>
<evidence type="ECO:0000256" key="3">
    <source>
        <dbReference type="ARBA" id="ARBA00012438"/>
    </source>
</evidence>
<dbReference type="CDD" id="cd00082">
    <property type="entry name" value="HisKA"/>
    <property type="match status" value="1"/>
</dbReference>
<evidence type="ECO:0000256" key="8">
    <source>
        <dbReference type="ARBA" id="ARBA00022741"/>
    </source>
</evidence>
<evidence type="ECO:0000259" key="16">
    <source>
        <dbReference type="PROSITE" id="PS50885"/>
    </source>
</evidence>
<dbReference type="CDD" id="cd00075">
    <property type="entry name" value="HATPase"/>
    <property type="match status" value="1"/>
</dbReference>
<dbReference type="Pfam" id="PF02518">
    <property type="entry name" value="HATPase_c"/>
    <property type="match status" value="1"/>
</dbReference>
<evidence type="ECO:0000313" key="17">
    <source>
        <dbReference type="EMBL" id="SMF82254.1"/>
    </source>
</evidence>
<evidence type="ECO:0000259" key="15">
    <source>
        <dbReference type="PROSITE" id="PS50109"/>
    </source>
</evidence>
<evidence type="ECO:0000256" key="14">
    <source>
        <dbReference type="SAM" id="Phobius"/>
    </source>
</evidence>
<dbReference type="Proteomes" id="UP000192940">
    <property type="component" value="Chromosome I"/>
</dbReference>
<keyword evidence="12" id="KW-0902">Two-component regulatory system</keyword>
<dbReference type="SMART" id="SM00387">
    <property type="entry name" value="HATPase_c"/>
    <property type="match status" value="1"/>
</dbReference>
<dbReference type="InterPro" id="IPR036890">
    <property type="entry name" value="HATPase_C_sf"/>
</dbReference>
<dbReference type="FunFam" id="3.30.565.10:FF:000006">
    <property type="entry name" value="Sensor histidine kinase WalK"/>
    <property type="match status" value="1"/>
</dbReference>
<dbReference type="SMART" id="SM00304">
    <property type="entry name" value="HAMP"/>
    <property type="match status" value="1"/>
</dbReference>
<dbReference type="SUPFAM" id="SSF158472">
    <property type="entry name" value="HAMP domain-like"/>
    <property type="match status" value="1"/>
</dbReference>
<keyword evidence="4" id="KW-1003">Cell membrane</keyword>
<dbReference type="SUPFAM" id="SSF55874">
    <property type="entry name" value="ATPase domain of HSP90 chaperone/DNA topoisomerase II/histidine kinase"/>
    <property type="match status" value="1"/>
</dbReference>
<dbReference type="RefSeq" id="WP_208919048.1">
    <property type="nucleotide sequence ID" value="NZ_LT840184.1"/>
</dbReference>
<dbReference type="PRINTS" id="PR00344">
    <property type="entry name" value="BCTRLSENSOR"/>
</dbReference>
<comment type="subcellular location">
    <subcellularLocation>
        <location evidence="2">Cell membrane</location>
        <topology evidence="2">Multi-pass membrane protein</topology>
    </subcellularLocation>
</comment>
<keyword evidence="10" id="KW-0067">ATP-binding</keyword>
<dbReference type="CDD" id="cd06225">
    <property type="entry name" value="HAMP"/>
    <property type="match status" value="1"/>
</dbReference>
<evidence type="ECO:0000256" key="7">
    <source>
        <dbReference type="ARBA" id="ARBA00022692"/>
    </source>
</evidence>
<sequence>MKKLGFTSIRLKLILIFIGIMLGACQLAIINFVNYYFDRVVNDLETQLMTESRLIKQLAAQTDLSAEEFIRLSSSSFYEMNHYVKVLDIPVEIDESKQNMLENGDSVYVMVEREDRKIHATLFKIEKYYVLLIPYVAAHFNTIEKLVVITLLVCVAIGSIMILISVRKITQPLKKLTAATREVAKGKFTVQVPYSGKDEVAMLAQYFNQMVQELKHIEYLRKDFVNSVSHEFKTPVSSIHGFAQLLKTESLPKEKFQEYTDVIIEETERLSKLSSNILKLSRVENQSMITQRTSFSLDEQIRKTILLLEREWQEKELEFDLHLQKIDYWGDEELIQQIWINLIGNAIKYSYTGGIITVMLSHMGHVIRIQIRDEGNGIPETALKRIFEQFYQAEGSHSQEGNGLGLAIVKRVVELCGGSVSVQSEEGKGAVFNVELPLSSLE</sequence>